<gene>
    <name evidence="1" type="ORF">CPELLU_LOCUS1768</name>
</gene>
<protein>
    <submittedName>
        <fullName evidence="1">3418_t:CDS:1</fullName>
    </submittedName>
</protein>
<dbReference type="Proteomes" id="UP000789759">
    <property type="component" value="Unassembled WGS sequence"/>
</dbReference>
<feature type="non-terminal residue" evidence="1">
    <location>
        <position position="1"/>
    </location>
</feature>
<reference evidence="1" key="1">
    <citation type="submission" date="2021-06" db="EMBL/GenBank/DDBJ databases">
        <authorList>
            <person name="Kallberg Y."/>
            <person name="Tangrot J."/>
            <person name="Rosling A."/>
        </authorList>
    </citation>
    <scope>NUCLEOTIDE SEQUENCE</scope>
    <source>
        <strain evidence="1">FL966</strain>
    </source>
</reference>
<evidence type="ECO:0000313" key="2">
    <source>
        <dbReference type="Proteomes" id="UP000789759"/>
    </source>
</evidence>
<sequence length="59" mass="6926">YLTDSITEKKSLVKRKNKPKAQLKEKIVNTKNILIKILDKLEKLEKARRIVIEGLANYF</sequence>
<proteinExistence type="predicted"/>
<keyword evidence="2" id="KW-1185">Reference proteome</keyword>
<evidence type="ECO:0000313" key="1">
    <source>
        <dbReference type="EMBL" id="CAG8486452.1"/>
    </source>
</evidence>
<dbReference type="AlphaFoldDB" id="A0A9N8WKD7"/>
<organism evidence="1 2">
    <name type="scientific">Cetraspora pellucida</name>
    <dbReference type="NCBI Taxonomy" id="1433469"/>
    <lineage>
        <taxon>Eukaryota</taxon>
        <taxon>Fungi</taxon>
        <taxon>Fungi incertae sedis</taxon>
        <taxon>Mucoromycota</taxon>
        <taxon>Glomeromycotina</taxon>
        <taxon>Glomeromycetes</taxon>
        <taxon>Diversisporales</taxon>
        <taxon>Gigasporaceae</taxon>
        <taxon>Cetraspora</taxon>
    </lineage>
</organism>
<name>A0A9N8WKD7_9GLOM</name>
<comment type="caution">
    <text evidence="1">The sequence shown here is derived from an EMBL/GenBank/DDBJ whole genome shotgun (WGS) entry which is preliminary data.</text>
</comment>
<dbReference type="EMBL" id="CAJVQA010000691">
    <property type="protein sequence ID" value="CAG8486452.1"/>
    <property type="molecule type" value="Genomic_DNA"/>
</dbReference>
<accession>A0A9N8WKD7</accession>